<name>A0A2Z7DD49_9LAMI</name>
<dbReference type="AlphaFoldDB" id="A0A2Z7DD49"/>
<keyword evidence="3" id="KW-1185">Reference proteome</keyword>
<organism evidence="2 3">
    <name type="scientific">Dorcoceras hygrometricum</name>
    <dbReference type="NCBI Taxonomy" id="472368"/>
    <lineage>
        <taxon>Eukaryota</taxon>
        <taxon>Viridiplantae</taxon>
        <taxon>Streptophyta</taxon>
        <taxon>Embryophyta</taxon>
        <taxon>Tracheophyta</taxon>
        <taxon>Spermatophyta</taxon>
        <taxon>Magnoliopsida</taxon>
        <taxon>eudicotyledons</taxon>
        <taxon>Gunneridae</taxon>
        <taxon>Pentapetalae</taxon>
        <taxon>asterids</taxon>
        <taxon>lamiids</taxon>
        <taxon>Lamiales</taxon>
        <taxon>Gesneriaceae</taxon>
        <taxon>Didymocarpoideae</taxon>
        <taxon>Trichosporeae</taxon>
        <taxon>Loxocarpinae</taxon>
        <taxon>Dorcoceras</taxon>
    </lineage>
</organism>
<feature type="compositionally biased region" description="Basic and acidic residues" evidence="1">
    <location>
        <begin position="282"/>
        <end position="303"/>
    </location>
</feature>
<gene>
    <name evidence="2" type="ORF">F511_27034</name>
</gene>
<evidence type="ECO:0000313" key="3">
    <source>
        <dbReference type="Proteomes" id="UP000250235"/>
    </source>
</evidence>
<dbReference type="Proteomes" id="UP000250235">
    <property type="component" value="Unassembled WGS sequence"/>
</dbReference>
<dbReference type="EMBL" id="KQ987260">
    <property type="protein sequence ID" value="KZV57748.1"/>
    <property type="molecule type" value="Genomic_DNA"/>
</dbReference>
<feature type="compositionally biased region" description="Basic and acidic residues" evidence="1">
    <location>
        <begin position="153"/>
        <end position="174"/>
    </location>
</feature>
<evidence type="ECO:0000256" key="1">
    <source>
        <dbReference type="SAM" id="MobiDB-lite"/>
    </source>
</evidence>
<evidence type="ECO:0000313" key="2">
    <source>
        <dbReference type="EMBL" id="KZV57748.1"/>
    </source>
</evidence>
<protein>
    <submittedName>
        <fullName evidence="2">Uncharacterized protein</fullName>
    </submittedName>
</protein>
<feature type="region of interest" description="Disordered" evidence="1">
    <location>
        <begin position="275"/>
        <end position="303"/>
    </location>
</feature>
<accession>A0A2Z7DD49</accession>
<feature type="region of interest" description="Disordered" evidence="1">
    <location>
        <begin position="147"/>
        <end position="195"/>
    </location>
</feature>
<proteinExistence type="predicted"/>
<reference evidence="2 3" key="1">
    <citation type="journal article" date="2015" name="Proc. Natl. Acad. Sci. U.S.A.">
        <title>The resurrection genome of Boea hygrometrica: A blueprint for survival of dehydration.</title>
        <authorList>
            <person name="Xiao L."/>
            <person name="Yang G."/>
            <person name="Zhang L."/>
            <person name="Yang X."/>
            <person name="Zhao S."/>
            <person name="Ji Z."/>
            <person name="Zhou Q."/>
            <person name="Hu M."/>
            <person name="Wang Y."/>
            <person name="Chen M."/>
            <person name="Xu Y."/>
            <person name="Jin H."/>
            <person name="Xiao X."/>
            <person name="Hu G."/>
            <person name="Bao F."/>
            <person name="Hu Y."/>
            <person name="Wan P."/>
            <person name="Li L."/>
            <person name="Deng X."/>
            <person name="Kuang T."/>
            <person name="Xiang C."/>
            <person name="Zhu J.K."/>
            <person name="Oliver M.J."/>
            <person name="He Y."/>
        </authorList>
    </citation>
    <scope>NUCLEOTIDE SEQUENCE [LARGE SCALE GENOMIC DNA]</scope>
    <source>
        <strain evidence="3">cv. XS01</strain>
    </source>
</reference>
<sequence>MDSIIITNALQVNFDSVLWIQDNEFFDTTIVQDGDITCAVSGKYVAISEDRFFGVFNLPTDGLTDLSEVPNHLVLQERSVFSKFEKPVQFCGDPVVTLGEAKTLPSLKILSTKTVNTYVATNKTIDSRGETNEPEVDKLAIVKRNSVSNKKSTPTDKKAADEEPVEVVEKDVSKKRSASTGNEPVVTKKKRTMKKKAALSKANQELVSVATEATPLQMVEPISVVNPSTRTGSDDDNAEKEPAVKEIFEKEQEASTVDDTSVATGTDVVMGKADTEEPVVQRSDETTTEESAHPGKTIETDAVARSEDLKVEISERSTAVSIEESMSIEDLLQQIPGDSMLPSLLAVEPTRIKFSNGISIPGVADGDLYKARLPKIALDDKGKAPLIEAGVVKGNPAREIVQLIFGDIEFLIQLREQVMDEVSAFFNSFSLRRLSVLTSLTALAVKEENVLTWAETDSVQIALQRRLYIFVKYKELFLPEFLESHRANFSFGQPWSAMALEIIDLLSIAHNAAVNKLLMQRKAHVLQWTRPCCSMLFEGVYDSDFYIPGNHKTIFLTCWIRQLRFVGGSWMVEYGYDRWVYECFPGYSAGREVDPAGVAPGGG</sequence>